<reference evidence="2 3" key="1">
    <citation type="submission" date="2019-12" db="EMBL/GenBank/DDBJ databases">
        <title>Nocardia sp. nov. ET3-3 isolated from soil.</title>
        <authorList>
            <person name="Kanchanasin P."/>
            <person name="Tanasupawat S."/>
            <person name="Yuki M."/>
            <person name="Kudo T."/>
        </authorList>
    </citation>
    <scope>NUCLEOTIDE SEQUENCE [LARGE SCALE GENOMIC DNA]</scope>
    <source>
        <strain evidence="2 3">ET3-3</strain>
    </source>
</reference>
<dbReference type="InterPro" id="IPR009959">
    <property type="entry name" value="Cyclase_SnoaL-like"/>
</dbReference>
<dbReference type="GO" id="GO:0030638">
    <property type="term" value="P:polyketide metabolic process"/>
    <property type="evidence" value="ECO:0007669"/>
    <property type="project" value="InterPro"/>
</dbReference>
<keyword evidence="1" id="KW-0732">Signal</keyword>
<feature type="chain" id="PRO_5039621508" evidence="1">
    <location>
        <begin position="24"/>
        <end position="183"/>
    </location>
</feature>
<keyword evidence="3" id="KW-1185">Reference proteome</keyword>
<name>A0A7K1V8B4_9NOCA</name>
<dbReference type="RefSeq" id="WP_157392497.1">
    <property type="nucleotide sequence ID" value="NZ_WRPP01000011.1"/>
</dbReference>
<dbReference type="SUPFAM" id="SSF54427">
    <property type="entry name" value="NTF2-like"/>
    <property type="match status" value="1"/>
</dbReference>
<dbReference type="Pfam" id="PF07366">
    <property type="entry name" value="SnoaL"/>
    <property type="match status" value="1"/>
</dbReference>
<organism evidence="2 3">
    <name type="scientific">Nocardia terrae</name>
    <dbReference type="NCBI Taxonomy" id="2675851"/>
    <lineage>
        <taxon>Bacteria</taxon>
        <taxon>Bacillati</taxon>
        <taxon>Actinomycetota</taxon>
        <taxon>Actinomycetes</taxon>
        <taxon>Mycobacteriales</taxon>
        <taxon>Nocardiaceae</taxon>
        <taxon>Nocardia</taxon>
    </lineage>
</organism>
<evidence type="ECO:0000313" key="2">
    <source>
        <dbReference type="EMBL" id="MVU82895.1"/>
    </source>
</evidence>
<dbReference type="AlphaFoldDB" id="A0A7K1V8B4"/>
<proteinExistence type="predicted"/>
<protein>
    <submittedName>
        <fullName evidence="2">Ester cyclase</fullName>
    </submittedName>
</protein>
<feature type="signal peptide" evidence="1">
    <location>
        <begin position="1"/>
        <end position="23"/>
    </location>
</feature>
<dbReference type="Gene3D" id="3.10.450.50">
    <property type="match status" value="1"/>
</dbReference>
<dbReference type="PANTHER" id="PTHR38436">
    <property type="entry name" value="POLYKETIDE CYCLASE SNOAL-LIKE DOMAIN"/>
    <property type="match status" value="1"/>
</dbReference>
<dbReference type="PROSITE" id="PS51257">
    <property type="entry name" value="PROKAR_LIPOPROTEIN"/>
    <property type="match status" value="1"/>
</dbReference>
<dbReference type="InterPro" id="IPR032710">
    <property type="entry name" value="NTF2-like_dom_sf"/>
</dbReference>
<comment type="caution">
    <text evidence="2">The sequence shown here is derived from an EMBL/GenBank/DDBJ whole genome shotgun (WGS) entry which is preliminary data.</text>
</comment>
<dbReference type="PANTHER" id="PTHR38436:SF1">
    <property type="entry name" value="ESTER CYCLASE"/>
    <property type="match status" value="1"/>
</dbReference>
<sequence length="183" mass="19728">MRIAVFLCAALILTGCSTRSAHPADPVDRSGDLVVPLAVHVDGGLGTDRAAREVHVAQLLYTFWNTGNTDYLDRAITPSFRDNTLPAGRPQGPTGPAVASKAFRAAVPDLTCELSDLYVTGDTLTARLVFRGHFTGVYDGARGAGQPVEFDAIDLQRLGGDHTLITEDWHLEDNLAFLRQIGR</sequence>
<accession>A0A7K1V8B4</accession>
<gene>
    <name evidence="2" type="ORF">GPX89_37375</name>
</gene>
<evidence type="ECO:0000256" key="1">
    <source>
        <dbReference type="SAM" id="SignalP"/>
    </source>
</evidence>
<dbReference type="EMBL" id="WRPP01000011">
    <property type="protein sequence ID" value="MVU82895.1"/>
    <property type="molecule type" value="Genomic_DNA"/>
</dbReference>
<evidence type="ECO:0000313" key="3">
    <source>
        <dbReference type="Proteomes" id="UP000466794"/>
    </source>
</evidence>
<dbReference type="Proteomes" id="UP000466794">
    <property type="component" value="Unassembled WGS sequence"/>
</dbReference>